<protein>
    <submittedName>
        <fullName evidence="2">Uncharacterized protein</fullName>
    </submittedName>
</protein>
<sequence>MAVPHAPSSANNLDLPVDTNLTLILSSLTAYYEKKLEWTGMDIDTETDSEEEYDQLESDSEPRPASPSPTVRRKHWRREMQLLESKLKGKADGKHFNTSGGRRGRKPIPDCVYSSSDLLSDYGQLMLVRMESCRRVQRLVAYSSRSRMKHGSFTGCKV</sequence>
<dbReference type="RefSeq" id="XP_037219805.1">
    <property type="nucleotide sequence ID" value="XM_037364161.1"/>
</dbReference>
<dbReference type="GeneID" id="59346677"/>
<accession>A0A8H6SL82</accession>
<reference evidence="2" key="1">
    <citation type="submission" date="2020-05" db="EMBL/GenBank/DDBJ databases">
        <title>Mycena genomes resolve the evolution of fungal bioluminescence.</title>
        <authorList>
            <person name="Tsai I.J."/>
        </authorList>
    </citation>
    <scope>NUCLEOTIDE SEQUENCE</scope>
    <source>
        <strain evidence="2">171206Taipei</strain>
    </source>
</reference>
<dbReference type="OrthoDB" id="3217075at2759"/>
<proteinExistence type="predicted"/>
<name>A0A8H6SL82_9AGAR</name>
<comment type="caution">
    <text evidence="2">The sequence shown here is derived from an EMBL/GenBank/DDBJ whole genome shotgun (WGS) entry which is preliminary data.</text>
</comment>
<feature type="compositionally biased region" description="Acidic residues" evidence="1">
    <location>
        <begin position="43"/>
        <end position="59"/>
    </location>
</feature>
<gene>
    <name evidence="2" type="ORF">MIND_00746200</name>
</gene>
<feature type="region of interest" description="Disordered" evidence="1">
    <location>
        <begin position="43"/>
        <end position="75"/>
    </location>
</feature>
<keyword evidence="3" id="KW-1185">Reference proteome</keyword>
<dbReference type="EMBL" id="JACAZF010000006">
    <property type="protein sequence ID" value="KAF7301805.1"/>
    <property type="molecule type" value="Genomic_DNA"/>
</dbReference>
<organism evidence="2 3">
    <name type="scientific">Mycena indigotica</name>
    <dbReference type="NCBI Taxonomy" id="2126181"/>
    <lineage>
        <taxon>Eukaryota</taxon>
        <taxon>Fungi</taxon>
        <taxon>Dikarya</taxon>
        <taxon>Basidiomycota</taxon>
        <taxon>Agaricomycotina</taxon>
        <taxon>Agaricomycetes</taxon>
        <taxon>Agaricomycetidae</taxon>
        <taxon>Agaricales</taxon>
        <taxon>Marasmiineae</taxon>
        <taxon>Mycenaceae</taxon>
        <taxon>Mycena</taxon>
    </lineage>
</organism>
<feature type="region of interest" description="Disordered" evidence="1">
    <location>
        <begin position="87"/>
        <end position="108"/>
    </location>
</feature>
<dbReference type="Proteomes" id="UP000636479">
    <property type="component" value="Unassembled WGS sequence"/>
</dbReference>
<evidence type="ECO:0000256" key="1">
    <source>
        <dbReference type="SAM" id="MobiDB-lite"/>
    </source>
</evidence>
<dbReference type="AlphaFoldDB" id="A0A8H6SL82"/>
<evidence type="ECO:0000313" key="3">
    <source>
        <dbReference type="Proteomes" id="UP000636479"/>
    </source>
</evidence>
<evidence type="ECO:0000313" key="2">
    <source>
        <dbReference type="EMBL" id="KAF7301805.1"/>
    </source>
</evidence>